<keyword evidence="14" id="KW-1185">Reference proteome</keyword>
<dbReference type="PROSITE" id="PS50280">
    <property type="entry name" value="SET"/>
    <property type="match status" value="1"/>
</dbReference>
<dbReference type="SMART" id="SM00439">
    <property type="entry name" value="BAH"/>
    <property type="match status" value="1"/>
</dbReference>
<dbReference type="Gene3D" id="2.30.30.490">
    <property type="match status" value="1"/>
</dbReference>
<feature type="compositionally biased region" description="Basic and acidic residues" evidence="8">
    <location>
        <begin position="206"/>
        <end position="244"/>
    </location>
</feature>
<evidence type="ECO:0000259" key="9">
    <source>
        <dbReference type="PROSITE" id="PS50280"/>
    </source>
</evidence>
<feature type="compositionally biased region" description="Low complexity" evidence="8">
    <location>
        <begin position="67"/>
        <end position="79"/>
    </location>
</feature>
<evidence type="ECO:0000313" key="13">
    <source>
        <dbReference type="EMBL" id="KIH64454.1"/>
    </source>
</evidence>
<dbReference type="InterPro" id="IPR043151">
    <property type="entry name" value="BAH_sf"/>
</dbReference>
<feature type="region of interest" description="Disordered" evidence="8">
    <location>
        <begin position="202"/>
        <end position="251"/>
    </location>
</feature>
<proteinExistence type="predicted"/>
<keyword evidence="5" id="KW-0808">Transferase</keyword>
<comment type="subcellular location">
    <subcellularLocation>
        <location evidence="2">Chromosome</location>
    </subcellularLocation>
    <subcellularLocation>
        <location evidence="1">Nucleus</location>
    </subcellularLocation>
</comment>
<evidence type="ECO:0000313" key="14">
    <source>
        <dbReference type="Proteomes" id="UP000054047"/>
    </source>
</evidence>
<dbReference type="EMBL" id="KN728057">
    <property type="protein sequence ID" value="KIH64454.1"/>
    <property type="molecule type" value="Genomic_DNA"/>
</dbReference>
<accession>A0A0C2GZ52</accession>
<evidence type="ECO:0000256" key="6">
    <source>
        <dbReference type="ARBA" id="ARBA00022691"/>
    </source>
</evidence>
<evidence type="ECO:0000256" key="3">
    <source>
        <dbReference type="ARBA" id="ARBA00022454"/>
    </source>
</evidence>
<dbReference type="OrthoDB" id="422362at2759"/>
<feature type="domain" description="AWS" evidence="12">
    <location>
        <begin position="307"/>
        <end position="352"/>
    </location>
</feature>
<dbReference type="Pfam" id="PF01426">
    <property type="entry name" value="BAH"/>
    <property type="match status" value="1"/>
</dbReference>
<feature type="compositionally biased region" description="Basic residues" evidence="8">
    <location>
        <begin position="25"/>
        <end position="37"/>
    </location>
</feature>
<dbReference type="PROSITE" id="PS51038">
    <property type="entry name" value="BAH"/>
    <property type="match status" value="1"/>
</dbReference>
<dbReference type="Pfam" id="PF00856">
    <property type="entry name" value="SET"/>
    <property type="match status" value="1"/>
</dbReference>
<feature type="region of interest" description="Disordered" evidence="8">
    <location>
        <begin position="855"/>
        <end position="881"/>
    </location>
</feature>
<evidence type="ECO:0000256" key="4">
    <source>
        <dbReference type="ARBA" id="ARBA00022603"/>
    </source>
</evidence>
<dbReference type="SUPFAM" id="SSF82199">
    <property type="entry name" value="SET domain"/>
    <property type="match status" value="1"/>
</dbReference>
<evidence type="ECO:0000259" key="10">
    <source>
        <dbReference type="PROSITE" id="PS50868"/>
    </source>
</evidence>
<dbReference type="GO" id="GO:0005694">
    <property type="term" value="C:chromosome"/>
    <property type="evidence" value="ECO:0007669"/>
    <property type="project" value="UniProtKB-SubCell"/>
</dbReference>
<evidence type="ECO:0000259" key="11">
    <source>
        <dbReference type="PROSITE" id="PS51038"/>
    </source>
</evidence>
<dbReference type="InterPro" id="IPR046341">
    <property type="entry name" value="SET_dom_sf"/>
</dbReference>
<dbReference type="SMART" id="SM00570">
    <property type="entry name" value="AWS"/>
    <property type="match status" value="1"/>
</dbReference>
<dbReference type="PANTHER" id="PTHR46147">
    <property type="entry name" value="HISTONE-LYSINE N-METHYLTRANSFERASE ASH1"/>
    <property type="match status" value="1"/>
</dbReference>
<dbReference type="InterPro" id="IPR001214">
    <property type="entry name" value="SET_dom"/>
</dbReference>
<dbReference type="Proteomes" id="UP000054047">
    <property type="component" value="Unassembled WGS sequence"/>
</dbReference>
<keyword evidence="7" id="KW-0539">Nucleus</keyword>
<dbReference type="GO" id="GO:0003682">
    <property type="term" value="F:chromatin binding"/>
    <property type="evidence" value="ECO:0007669"/>
    <property type="project" value="InterPro"/>
</dbReference>
<evidence type="ECO:0000256" key="8">
    <source>
        <dbReference type="SAM" id="MobiDB-lite"/>
    </source>
</evidence>
<feature type="region of interest" description="Disordered" evidence="8">
    <location>
        <begin position="24"/>
        <end position="141"/>
    </location>
</feature>
<evidence type="ECO:0000256" key="7">
    <source>
        <dbReference type="ARBA" id="ARBA00023242"/>
    </source>
</evidence>
<dbReference type="GO" id="GO:0005654">
    <property type="term" value="C:nucleoplasm"/>
    <property type="evidence" value="ECO:0007669"/>
    <property type="project" value="TreeGrafter"/>
</dbReference>
<dbReference type="AlphaFoldDB" id="A0A0C2GZ52"/>
<sequence length="881" mass="100252">MDTKEIVEQLIMLDPQKANVIANLIKRRQSSNKRRSTSKQENSSKRGRPASAASEDAKKSEEEPNPASRVTTRSTSRASSLKDGRTSTSSMTKLEVSPVCVDETKDVGSQEVSPVPCVQNPTESPSSEERRSDAKSSADEMEVRKMYREAVKRMLREKVSLLLESTIVDLQGLHIGLRERHDRKSSKERKNMWAVNWDHVKKRRRKDEDRRRTSERSGRKKEVVSKRQDKGQAKQEHRDEKTDDAASQPLEKTTEKLDLLTRYLRKERHVVNLQASRKRKRSTKRSLEVSRSRVSGVAIGSLPEWESPMLSCGCTRGACTSDSECVNRALCVQCPPGCAAPLCANKKFWKDDALKSLIVGGAKTRKILRTKQSRRAGDFLGEFAGEVVRYEDARKRWETYSKTDTSPVILCLTSRLFVDATVRGNVTRYVRHSCKPNARLEVWSVNGNYRGGLFALGDIASGAEITIDMSGLLPTSRSCHCGASNCRKRVIMARNAHIACAGDLSINEERVVRKHQVFLVRNRQHCIARAVASGLHGSFEPSTSQVDGLRKILKGIVYRVRRIDGHIPLKATAGYHREYKCQFCRGTIDGSRPCSDVVLAKQPEIRLDGCSYYKALVNNRSIQVRLNETVHVKRTAGDDHKKILKKLMDVSEKKKKNEKEEKFEDIPQANNDPLPHETFHRKDLRVFRVERLFTAPGGHRFVFGFYYARPHETFCDSQRIFHRNEVFATPLYDTLPLDAVVGRCAVLDPSVWCIGRPTVPEFKEADVYLCEYQIDRNQRSFEKIPSKNRYPINTQPYVFRKFEEPITIKRDFTPFIVDPTCSPSKSSTKLDKEAHDAAYLKRFKSRNLAAVVEKLSEPRKISSSSKEGVKRERRHKKSDAK</sequence>
<feature type="compositionally biased region" description="Basic and acidic residues" evidence="8">
    <location>
        <begin position="655"/>
        <end position="665"/>
    </location>
</feature>
<feature type="region of interest" description="Disordered" evidence="8">
    <location>
        <begin position="655"/>
        <end position="674"/>
    </location>
</feature>
<reference evidence="13 14" key="1">
    <citation type="submission" date="2013-12" db="EMBL/GenBank/DDBJ databases">
        <title>Draft genome of the parsitic nematode Ancylostoma duodenale.</title>
        <authorList>
            <person name="Mitreva M."/>
        </authorList>
    </citation>
    <scope>NUCLEOTIDE SEQUENCE [LARGE SCALE GENOMIC DNA]</scope>
    <source>
        <strain evidence="13 14">Zhejiang</strain>
    </source>
</reference>
<dbReference type="InterPro" id="IPR006560">
    <property type="entry name" value="AWS_dom"/>
</dbReference>
<feature type="domain" description="BAH" evidence="11">
    <location>
        <begin position="666"/>
        <end position="785"/>
    </location>
</feature>
<dbReference type="PANTHER" id="PTHR46147:SF3">
    <property type="entry name" value="HISTONE-LYSINE N-METHYLTRANSFERASE ASH1"/>
    <property type="match status" value="1"/>
</dbReference>
<feature type="compositionally biased region" description="Basic and acidic residues" evidence="8">
    <location>
        <begin position="127"/>
        <end position="141"/>
    </location>
</feature>
<dbReference type="InterPro" id="IPR001025">
    <property type="entry name" value="BAH_dom"/>
</dbReference>
<feature type="domain" description="SET" evidence="9">
    <location>
        <begin position="350"/>
        <end position="470"/>
    </location>
</feature>
<gene>
    <name evidence="13" type="ORF">ANCDUO_05236</name>
</gene>
<evidence type="ECO:0000256" key="5">
    <source>
        <dbReference type="ARBA" id="ARBA00022679"/>
    </source>
</evidence>
<keyword evidence="6" id="KW-0949">S-adenosyl-L-methionine</keyword>
<dbReference type="PROSITE" id="PS50868">
    <property type="entry name" value="POST_SET"/>
    <property type="match status" value="1"/>
</dbReference>
<evidence type="ECO:0000259" key="12">
    <source>
        <dbReference type="PROSITE" id="PS51215"/>
    </source>
</evidence>
<feature type="domain" description="Post-SET" evidence="10">
    <location>
        <begin position="475"/>
        <end position="491"/>
    </location>
</feature>
<evidence type="ECO:0000256" key="2">
    <source>
        <dbReference type="ARBA" id="ARBA00004286"/>
    </source>
</evidence>
<keyword evidence="3" id="KW-0158">Chromosome</keyword>
<keyword evidence="4" id="KW-0489">Methyltransferase</keyword>
<name>A0A0C2GZ52_9BILA</name>
<dbReference type="GO" id="GO:0042800">
    <property type="term" value="F:histone H3K4 methyltransferase activity"/>
    <property type="evidence" value="ECO:0007669"/>
    <property type="project" value="TreeGrafter"/>
</dbReference>
<organism evidence="13 14">
    <name type="scientific">Ancylostoma duodenale</name>
    <dbReference type="NCBI Taxonomy" id="51022"/>
    <lineage>
        <taxon>Eukaryota</taxon>
        <taxon>Metazoa</taxon>
        <taxon>Ecdysozoa</taxon>
        <taxon>Nematoda</taxon>
        <taxon>Chromadorea</taxon>
        <taxon>Rhabditida</taxon>
        <taxon>Rhabditina</taxon>
        <taxon>Rhabditomorpha</taxon>
        <taxon>Strongyloidea</taxon>
        <taxon>Ancylostomatidae</taxon>
        <taxon>Ancylostomatinae</taxon>
        <taxon>Ancylostoma</taxon>
    </lineage>
</organism>
<protein>
    <submittedName>
        <fullName evidence="13">SET domain protein</fullName>
    </submittedName>
</protein>
<dbReference type="InterPro" id="IPR003616">
    <property type="entry name" value="Post-SET_dom"/>
</dbReference>
<dbReference type="GO" id="GO:0032259">
    <property type="term" value="P:methylation"/>
    <property type="evidence" value="ECO:0007669"/>
    <property type="project" value="UniProtKB-KW"/>
</dbReference>
<evidence type="ECO:0000256" key="1">
    <source>
        <dbReference type="ARBA" id="ARBA00004123"/>
    </source>
</evidence>
<dbReference type="Gene3D" id="2.170.270.10">
    <property type="entry name" value="SET domain"/>
    <property type="match status" value="1"/>
</dbReference>
<dbReference type="GO" id="GO:0006355">
    <property type="term" value="P:regulation of DNA-templated transcription"/>
    <property type="evidence" value="ECO:0007669"/>
    <property type="project" value="TreeGrafter"/>
</dbReference>
<dbReference type="PROSITE" id="PS51215">
    <property type="entry name" value="AWS"/>
    <property type="match status" value="1"/>
</dbReference>
<feature type="compositionally biased region" description="Basic residues" evidence="8">
    <location>
        <begin position="871"/>
        <end position="881"/>
    </location>
</feature>
<dbReference type="SMART" id="SM00317">
    <property type="entry name" value="SET"/>
    <property type="match status" value="1"/>
</dbReference>